<accession>A0ABV9LK16</accession>
<dbReference type="Gene3D" id="1.10.150.20">
    <property type="entry name" value="5' to 3' exonuclease, C-terminal subdomain"/>
    <property type="match status" value="1"/>
</dbReference>
<dbReference type="RefSeq" id="WP_387988896.1">
    <property type="nucleotide sequence ID" value="NZ_JBHSGR010000012.1"/>
</dbReference>
<feature type="compositionally biased region" description="Pro residues" evidence="1">
    <location>
        <begin position="137"/>
        <end position="153"/>
    </location>
</feature>
<reference evidence="4" key="1">
    <citation type="journal article" date="2019" name="Int. J. Syst. Evol. Microbiol.">
        <title>The Global Catalogue of Microorganisms (GCM) 10K type strain sequencing project: providing services to taxonomists for standard genome sequencing and annotation.</title>
        <authorList>
            <consortium name="The Broad Institute Genomics Platform"/>
            <consortium name="The Broad Institute Genome Sequencing Center for Infectious Disease"/>
            <person name="Wu L."/>
            <person name="Ma J."/>
        </authorList>
    </citation>
    <scope>NUCLEOTIDE SEQUENCE [LARGE SCALE GENOMIC DNA]</scope>
    <source>
        <strain evidence="4">CCUG 62763</strain>
    </source>
</reference>
<keyword evidence="3" id="KW-0804">Transcription</keyword>
<gene>
    <name evidence="3" type="ORF">ACFO3M_12355</name>
</gene>
<dbReference type="GO" id="GO:0000428">
    <property type="term" value="C:DNA-directed RNA polymerase complex"/>
    <property type="evidence" value="ECO:0007669"/>
    <property type="project" value="UniProtKB-KW"/>
</dbReference>
<evidence type="ECO:0000256" key="1">
    <source>
        <dbReference type="SAM" id="MobiDB-lite"/>
    </source>
</evidence>
<feature type="region of interest" description="Disordered" evidence="1">
    <location>
        <begin position="74"/>
        <end position="93"/>
    </location>
</feature>
<proteinExistence type="predicted"/>
<sequence length="197" mass="20367">MSTRSRVEPTGSVRELGLPARAVGALTRAGITTVEQLSALTRRELAAVPGLGPAMVAAVRAVVPEPVAVGLWPLPDEDDAPPSPAIPSFDSLRAPRRRTAFDVLVPEEDPGEPAGPSAVAPSDGASGGTPEEDEEPPPAGPPPSAAPAAPAPRPAEWADLAALGARGVRAAVVLPWRVTGWWLRLPLRVAGRLRTRP</sequence>
<evidence type="ECO:0000313" key="3">
    <source>
        <dbReference type="EMBL" id="MFC4694180.1"/>
    </source>
</evidence>
<evidence type="ECO:0000313" key="4">
    <source>
        <dbReference type="Proteomes" id="UP001596025"/>
    </source>
</evidence>
<dbReference type="Pfam" id="PF03118">
    <property type="entry name" value="RNA_pol_A_CTD"/>
    <property type="match status" value="1"/>
</dbReference>
<name>A0ABV9LK16_9ACTN</name>
<feature type="domain" description="RNA polymerase alpha subunit C-terminal" evidence="2">
    <location>
        <begin position="12"/>
        <end position="53"/>
    </location>
</feature>
<dbReference type="Proteomes" id="UP001596025">
    <property type="component" value="Unassembled WGS sequence"/>
</dbReference>
<evidence type="ECO:0000259" key="2">
    <source>
        <dbReference type="Pfam" id="PF03118"/>
    </source>
</evidence>
<keyword evidence="4" id="KW-1185">Reference proteome</keyword>
<protein>
    <submittedName>
        <fullName evidence="3">DNA-directed RNA polymerase subunit alpha C-terminal domain-containing protein</fullName>
    </submittedName>
</protein>
<dbReference type="SUPFAM" id="SSF47789">
    <property type="entry name" value="C-terminal domain of RNA polymerase alpha subunit"/>
    <property type="match status" value="1"/>
</dbReference>
<keyword evidence="3" id="KW-0240">DNA-directed RNA polymerase</keyword>
<dbReference type="InterPro" id="IPR011260">
    <property type="entry name" value="RNAP_asu_C"/>
</dbReference>
<dbReference type="EMBL" id="JBHSGR010000012">
    <property type="protein sequence ID" value="MFC4694180.1"/>
    <property type="molecule type" value="Genomic_DNA"/>
</dbReference>
<comment type="caution">
    <text evidence="3">The sequence shown here is derived from an EMBL/GenBank/DDBJ whole genome shotgun (WGS) entry which is preliminary data.</text>
</comment>
<organism evidence="3 4">
    <name type="scientific">Geodermatophilus arenarius</name>
    <dbReference type="NCBI Taxonomy" id="1137990"/>
    <lineage>
        <taxon>Bacteria</taxon>
        <taxon>Bacillati</taxon>
        <taxon>Actinomycetota</taxon>
        <taxon>Actinomycetes</taxon>
        <taxon>Geodermatophilales</taxon>
        <taxon>Geodermatophilaceae</taxon>
        <taxon>Geodermatophilus</taxon>
    </lineage>
</organism>
<feature type="region of interest" description="Disordered" evidence="1">
    <location>
        <begin position="105"/>
        <end position="153"/>
    </location>
</feature>